<dbReference type="Gene3D" id="2.115.10.10">
    <property type="entry name" value="Tachylectin 2"/>
    <property type="match status" value="2"/>
</dbReference>
<dbReference type="InterPro" id="IPR013517">
    <property type="entry name" value="FG-GAP"/>
</dbReference>
<dbReference type="InterPro" id="IPR028994">
    <property type="entry name" value="Integrin_alpha_N"/>
</dbReference>
<accession>A0ABX0ZHD9</accession>
<dbReference type="PANTHER" id="PTHR44103">
    <property type="entry name" value="PROPROTEIN CONVERTASE P"/>
    <property type="match status" value="1"/>
</dbReference>
<evidence type="ECO:0000313" key="3">
    <source>
        <dbReference type="EMBL" id="NJP42217.1"/>
    </source>
</evidence>
<protein>
    <submittedName>
        <fullName evidence="3">VCBS repeat-containing protein</fullName>
    </submittedName>
</protein>
<proteinExistence type="predicted"/>
<keyword evidence="1 2" id="KW-0732">Signal</keyword>
<sequence>MGGFVSETTPVRPTGRRRLVAVCTAGILSLGAFALGTGAQAAEPGTHSFTHPKTAAPQLPHLTVPKTGKAAKTPKASGVTQVATPAPHRYDVDSDNYDDQLFRIGNTLYNSLAHENAEIGATSEQFVDLLTPGDLDGVPGPEVLATTSAGQLQMFAPGNLTYGPSWAGNGWGVYNKLVAVDDLTGDGRADIVARDYSGGLFLYQGTGNGSAPFKAKVSIGAGWAQYDQLTGPGDIDGDGISDLVARDASGTLWLYRGTGSATKPFAGRTEIGTGWGQYNQLIGLGNGDTGSAHLWARAVDGSLYLYTPNGKGGFAARQSNGTGFNVDLIAGSGSIPYWGKKQLIGETPNGTLYFYATLDNGTFTPRVAGPNGGWAGDFQMTYANALTNSGLPSFLDRWEGVLYNVSDADYAQISTGWGGYNLVVGPGDLSGDGKGDLLGRDSSGKLYVFRGYGDGLRLAGRQLVGSGWNAYNAIVGAGDFSGDGRADIVARDASGTLYLYKGTGNAAKPFAAKVTIGTGWGQYTQLASPGDMDGDGRADLLAVNSAGTAYRYSATGTGQFKARVSIGSGWNAYKKLY</sequence>
<dbReference type="PANTHER" id="PTHR44103:SF1">
    <property type="entry name" value="PROPROTEIN CONVERTASE P"/>
    <property type="match status" value="1"/>
</dbReference>
<evidence type="ECO:0000256" key="2">
    <source>
        <dbReference type="SAM" id="SignalP"/>
    </source>
</evidence>
<dbReference type="Pfam" id="PF13517">
    <property type="entry name" value="FG-GAP_3"/>
    <property type="match status" value="2"/>
</dbReference>
<feature type="signal peptide" evidence="2">
    <location>
        <begin position="1"/>
        <end position="34"/>
    </location>
</feature>
<keyword evidence="4" id="KW-1185">Reference proteome</keyword>
<reference evidence="3 4" key="1">
    <citation type="submission" date="2020-03" db="EMBL/GenBank/DDBJ databases">
        <title>WGS of actinomycetes isolated from Thailand.</title>
        <authorList>
            <person name="Thawai C."/>
        </authorList>
    </citation>
    <scope>NUCLEOTIDE SEQUENCE [LARGE SCALE GENOMIC DNA]</scope>
    <source>
        <strain evidence="3 4">PRB2-1</strain>
    </source>
</reference>
<name>A0ABX0ZHD9_9ACTN</name>
<evidence type="ECO:0000313" key="4">
    <source>
        <dbReference type="Proteomes" id="UP000734511"/>
    </source>
</evidence>
<dbReference type="EMBL" id="JAATEJ010000001">
    <property type="protein sequence ID" value="NJP42217.1"/>
    <property type="molecule type" value="Genomic_DNA"/>
</dbReference>
<dbReference type="SUPFAM" id="SSF69318">
    <property type="entry name" value="Integrin alpha N-terminal domain"/>
    <property type="match status" value="1"/>
</dbReference>
<gene>
    <name evidence="3" type="ORF">HCN08_02125</name>
</gene>
<comment type="caution">
    <text evidence="3">The sequence shown here is derived from an EMBL/GenBank/DDBJ whole genome shotgun (WGS) entry which is preliminary data.</text>
</comment>
<feature type="chain" id="PRO_5045775065" evidence="2">
    <location>
        <begin position="35"/>
        <end position="577"/>
    </location>
</feature>
<organism evidence="3 4">
    <name type="scientific">Actinacidiphila epipremni</name>
    <dbReference type="NCBI Taxonomy" id="2053013"/>
    <lineage>
        <taxon>Bacteria</taxon>
        <taxon>Bacillati</taxon>
        <taxon>Actinomycetota</taxon>
        <taxon>Actinomycetes</taxon>
        <taxon>Kitasatosporales</taxon>
        <taxon>Streptomycetaceae</taxon>
        <taxon>Actinacidiphila</taxon>
    </lineage>
</organism>
<dbReference type="Proteomes" id="UP000734511">
    <property type="component" value="Unassembled WGS sequence"/>
</dbReference>
<evidence type="ECO:0000256" key="1">
    <source>
        <dbReference type="ARBA" id="ARBA00022729"/>
    </source>
</evidence>